<feature type="compositionally biased region" description="Polar residues" evidence="1">
    <location>
        <begin position="94"/>
        <end position="106"/>
    </location>
</feature>
<name>A0AAJ0EL30_9PEZI</name>
<organism evidence="2 3">
    <name type="scientific">Colletotrichum phormii</name>
    <dbReference type="NCBI Taxonomy" id="359342"/>
    <lineage>
        <taxon>Eukaryota</taxon>
        <taxon>Fungi</taxon>
        <taxon>Dikarya</taxon>
        <taxon>Ascomycota</taxon>
        <taxon>Pezizomycotina</taxon>
        <taxon>Sordariomycetes</taxon>
        <taxon>Hypocreomycetidae</taxon>
        <taxon>Glomerellales</taxon>
        <taxon>Glomerellaceae</taxon>
        <taxon>Colletotrichum</taxon>
        <taxon>Colletotrichum acutatum species complex</taxon>
    </lineage>
</organism>
<keyword evidence="3" id="KW-1185">Reference proteome</keyword>
<evidence type="ECO:0000313" key="3">
    <source>
        <dbReference type="Proteomes" id="UP001243989"/>
    </source>
</evidence>
<feature type="region of interest" description="Disordered" evidence="1">
    <location>
        <begin position="124"/>
        <end position="161"/>
    </location>
</feature>
<dbReference type="GeneID" id="85466339"/>
<dbReference type="RefSeq" id="XP_060451905.1">
    <property type="nucleotide sequence ID" value="XM_060581477.1"/>
</dbReference>
<dbReference type="Proteomes" id="UP001243989">
    <property type="component" value="Unassembled WGS sequence"/>
</dbReference>
<dbReference type="AlphaFoldDB" id="A0AAJ0EL30"/>
<feature type="region of interest" description="Disordered" evidence="1">
    <location>
        <begin position="88"/>
        <end position="107"/>
    </location>
</feature>
<gene>
    <name evidence="2" type="ORF">BDP81DRAFT_11078</name>
</gene>
<evidence type="ECO:0000313" key="2">
    <source>
        <dbReference type="EMBL" id="KAK1655861.1"/>
    </source>
</evidence>
<reference evidence="2" key="1">
    <citation type="submission" date="2021-06" db="EMBL/GenBank/DDBJ databases">
        <title>Comparative genomics, transcriptomics and evolutionary studies reveal genomic signatures of adaptation to plant cell wall in hemibiotrophic fungi.</title>
        <authorList>
            <consortium name="DOE Joint Genome Institute"/>
            <person name="Baroncelli R."/>
            <person name="Diaz J.F."/>
            <person name="Benocci T."/>
            <person name="Peng M."/>
            <person name="Battaglia E."/>
            <person name="Haridas S."/>
            <person name="Andreopoulos W."/>
            <person name="Labutti K."/>
            <person name="Pangilinan J."/>
            <person name="Floch G.L."/>
            <person name="Makela M.R."/>
            <person name="Henrissat B."/>
            <person name="Grigoriev I.V."/>
            <person name="Crouch J.A."/>
            <person name="De Vries R.P."/>
            <person name="Sukno S.A."/>
            <person name="Thon M.R."/>
        </authorList>
    </citation>
    <scope>NUCLEOTIDE SEQUENCE</scope>
    <source>
        <strain evidence="2">CBS 102054</strain>
    </source>
</reference>
<sequence>MILVGYLCCFGKAVFDLKCIRLAARLCFSLCEEAIAAIVIVFFPQPFLTNTPAHCFDSGLTCFVRYRRLLGRTTPSYRLITHHQPVGESEQEAIETSNKRNSSSSRPIMERGRWITVSAASSAEDEARSLEPDVQEDSSRASLISITSLPSSTGEAGQERTQNLEEMSYLEVKSATTQENYWHNGVFGIFVIISKWNST</sequence>
<evidence type="ECO:0000256" key="1">
    <source>
        <dbReference type="SAM" id="MobiDB-lite"/>
    </source>
</evidence>
<proteinExistence type="predicted"/>
<dbReference type="EMBL" id="JAHMHQ010000001">
    <property type="protein sequence ID" value="KAK1655861.1"/>
    <property type="molecule type" value="Genomic_DNA"/>
</dbReference>
<accession>A0AAJ0EL30</accession>
<feature type="compositionally biased region" description="Low complexity" evidence="1">
    <location>
        <begin position="142"/>
        <end position="153"/>
    </location>
</feature>
<comment type="caution">
    <text evidence="2">The sequence shown here is derived from an EMBL/GenBank/DDBJ whole genome shotgun (WGS) entry which is preliminary data.</text>
</comment>
<protein>
    <submittedName>
        <fullName evidence="2">Uncharacterized protein</fullName>
    </submittedName>
</protein>